<evidence type="ECO:0000256" key="1">
    <source>
        <dbReference type="SAM" id="Phobius"/>
    </source>
</evidence>
<feature type="domain" description="Nose resistant-to-fluoxetine protein N-terminal" evidence="3">
    <location>
        <begin position="44"/>
        <end position="189"/>
    </location>
</feature>
<feature type="transmembrane region" description="Helical" evidence="1">
    <location>
        <begin position="402"/>
        <end position="423"/>
    </location>
</feature>
<name>A0A2A4JJD7_HELVI</name>
<keyword evidence="1" id="KW-1133">Transmembrane helix</keyword>
<dbReference type="EMBL" id="NWSH01001289">
    <property type="protein sequence ID" value="PCG71838.1"/>
    <property type="molecule type" value="Genomic_DNA"/>
</dbReference>
<sequence>MKVFTLILLFFISITSAEILSTKDLKTVDIVISGLKELTWSEEEKPCLDHTLSILNNVKNYTVWAVWIWNSMHHPIGTFMGSEYSLGNYDQCLNAPSNYADPKIVTQYCLADIQLTVKQNGDDKSMLGSTEDYVSAKTEIGRDLNKITWGTCLPSTCKAESVSKILKAMYFANPLTPSDPEILVDYCQVAGRELEYSFGFYAFVILITTLVITSLTSTYLHIFVTKPEALQGIISAFSLKRNWKSLTKSSDDEIGILSFTKVFLAGFAVATHTAFFEVMGPISNGVHFDKLLLETKNPIKNALKHIDFPVDNFFLISGLLLAKSLLEKKKKPLVGLVNRYFRLTASFAVIIFYMAAVSIYTGDGPVWHRFASKEQKACSDNWWLGLLMLNNYVNSDNICLIVGWYIPCDYQLAVMGTILYLLWQKNKTMGKIVTTITAVLAILLPGIITYWRKLPGLILFHDLE</sequence>
<keyword evidence="1" id="KW-0812">Transmembrane</keyword>
<protein>
    <recommendedName>
        <fullName evidence="3">Nose resistant-to-fluoxetine protein N-terminal domain-containing protein</fullName>
    </recommendedName>
</protein>
<keyword evidence="1" id="KW-0472">Membrane</keyword>
<feature type="chain" id="PRO_5012133133" description="Nose resistant-to-fluoxetine protein N-terminal domain-containing protein" evidence="2">
    <location>
        <begin position="18"/>
        <end position="464"/>
    </location>
</feature>
<feature type="transmembrane region" description="Helical" evidence="1">
    <location>
        <begin position="343"/>
        <end position="362"/>
    </location>
</feature>
<dbReference type="InterPro" id="IPR006621">
    <property type="entry name" value="Nose-resist-to-fluoxetine_N"/>
</dbReference>
<gene>
    <name evidence="4" type="ORF">B5V51_1432</name>
</gene>
<comment type="caution">
    <text evidence="4">The sequence shown here is derived from an EMBL/GenBank/DDBJ whole genome shotgun (WGS) entry which is preliminary data.</text>
</comment>
<evidence type="ECO:0000313" key="4">
    <source>
        <dbReference type="EMBL" id="PCG71838.1"/>
    </source>
</evidence>
<dbReference type="Pfam" id="PF20146">
    <property type="entry name" value="NRF"/>
    <property type="match status" value="1"/>
</dbReference>
<feature type="transmembrane region" description="Helical" evidence="1">
    <location>
        <begin position="262"/>
        <end position="282"/>
    </location>
</feature>
<accession>A0A2A4JJD7</accession>
<evidence type="ECO:0000256" key="2">
    <source>
        <dbReference type="SAM" id="SignalP"/>
    </source>
</evidence>
<dbReference type="InterPro" id="IPR052728">
    <property type="entry name" value="O2_lipid_transport_reg"/>
</dbReference>
<feature type="signal peptide" evidence="2">
    <location>
        <begin position="1"/>
        <end position="17"/>
    </location>
</feature>
<dbReference type="PANTHER" id="PTHR11161:SF0">
    <property type="entry name" value="O-ACYLTRANSFERASE LIKE PROTEIN"/>
    <property type="match status" value="1"/>
</dbReference>
<feature type="transmembrane region" description="Helical" evidence="1">
    <location>
        <begin position="302"/>
        <end position="322"/>
    </location>
</feature>
<dbReference type="AlphaFoldDB" id="A0A2A4JJD7"/>
<feature type="transmembrane region" description="Helical" evidence="1">
    <location>
        <begin position="198"/>
        <end position="220"/>
    </location>
</feature>
<proteinExistence type="predicted"/>
<dbReference type="STRING" id="7102.A0A2A4JJD7"/>
<feature type="transmembrane region" description="Helical" evidence="1">
    <location>
        <begin position="432"/>
        <end position="451"/>
    </location>
</feature>
<organism evidence="4">
    <name type="scientific">Heliothis virescens</name>
    <name type="common">Tobacco budworm moth</name>
    <dbReference type="NCBI Taxonomy" id="7102"/>
    <lineage>
        <taxon>Eukaryota</taxon>
        <taxon>Metazoa</taxon>
        <taxon>Ecdysozoa</taxon>
        <taxon>Arthropoda</taxon>
        <taxon>Hexapoda</taxon>
        <taxon>Insecta</taxon>
        <taxon>Pterygota</taxon>
        <taxon>Neoptera</taxon>
        <taxon>Endopterygota</taxon>
        <taxon>Lepidoptera</taxon>
        <taxon>Glossata</taxon>
        <taxon>Ditrysia</taxon>
        <taxon>Noctuoidea</taxon>
        <taxon>Noctuidae</taxon>
        <taxon>Heliothinae</taxon>
        <taxon>Heliothis</taxon>
    </lineage>
</organism>
<reference evidence="4" key="1">
    <citation type="submission" date="2017-09" db="EMBL/GenBank/DDBJ databases">
        <title>Contemporary evolution of a Lepidopteran species, Heliothis virescens, in response to modern agricultural practices.</title>
        <authorList>
            <person name="Fritz M.L."/>
            <person name="Deyonke A.M."/>
            <person name="Papanicolaou A."/>
            <person name="Micinski S."/>
            <person name="Westbrook J."/>
            <person name="Gould F."/>
        </authorList>
    </citation>
    <scope>NUCLEOTIDE SEQUENCE [LARGE SCALE GENOMIC DNA]</scope>
    <source>
        <strain evidence="4">HvINT-</strain>
        <tissue evidence="4">Whole body</tissue>
    </source>
</reference>
<dbReference type="SMART" id="SM00703">
    <property type="entry name" value="NRF"/>
    <property type="match status" value="1"/>
</dbReference>
<dbReference type="PANTHER" id="PTHR11161">
    <property type="entry name" value="O-ACYLTRANSFERASE"/>
    <property type="match status" value="1"/>
</dbReference>
<keyword evidence="2" id="KW-0732">Signal</keyword>
<evidence type="ECO:0000259" key="3">
    <source>
        <dbReference type="SMART" id="SM00703"/>
    </source>
</evidence>